<protein>
    <submittedName>
        <fullName evidence="1">Uncharacterized protein</fullName>
    </submittedName>
</protein>
<dbReference type="AlphaFoldDB" id="A0A3B0SMK7"/>
<sequence>MTRKCTLNSMANRRVQRETALLHIPLTKALPRASLEGSRE</sequence>
<accession>A0A3B0SMK7</accession>
<evidence type="ECO:0000313" key="1">
    <source>
        <dbReference type="EMBL" id="VAW06658.1"/>
    </source>
</evidence>
<proteinExistence type="predicted"/>
<dbReference type="EMBL" id="UOEK01000363">
    <property type="protein sequence ID" value="VAW06658.1"/>
    <property type="molecule type" value="Genomic_DNA"/>
</dbReference>
<organism evidence="1">
    <name type="scientific">hydrothermal vent metagenome</name>
    <dbReference type="NCBI Taxonomy" id="652676"/>
    <lineage>
        <taxon>unclassified sequences</taxon>
        <taxon>metagenomes</taxon>
        <taxon>ecological metagenomes</taxon>
    </lineage>
</organism>
<gene>
    <name evidence="1" type="ORF">MNBD_ACTINO02-1323</name>
</gene>
<name>A0A3B0SMK7_9ZZZZ</name>
<reference evidence="1" key="1">
    <citation type="submission" date="2018-06" db="EMBL/GenBank/DDBJ databases">
        <authorList>
            <person name="Zhirakovskaya E."/>
        </authorList>
    </citation>
    <scope>NUCLEOTIDE SEQUENCE</scope>
</reference>